<gene>
    <name evidence="2" type="ORF">HaLaN_25368</name>
</gene>
<name>A0A6A0A3X2_HAELA</name>
<dbReference type="Gene3D" id="1.10.287.1490">
    <property type="match status" value="1"/>
</dbReference>
<evidence type="ECO:0000313" key="2">
    <source>
        <dbReference type="EMBL" id="GFH27104.1"/>
    </source>
</evidence>
<evidence type="ECO:0000313" key="3">
    <source>
        <dbReference type="Proteomes" id="UP000485058"/>
    </source>
</evidence>
<accession>A0A6A0A3X2</accession>
<dbReference type="InterPro" id="IPR013783">
    <property type="entry name" value="Ig-like_fold"/>
</dbReference>
<dbReference type="Gene3D" id="2.60.40.10">
    <property type="entry name" value="Immunoglobulins"/>
    <property type="match status" value="1"/>
</dbReference>
<dbReference type="SUPFAM" id="SSF49452">
    <property type="entry name" value="Starch-binding domain-like"/>
    <property type="match status" value="1"/>
</dbReference>
<evidence type="ECO:0008006" key="4">
    <source>
        <dbReference type="Google" id="ProtNLM"/>
    </source>
</evidence>
<proteinExistence type="predicted"/>
<dbReference type="GO" id="GO:0030246">
    <property type="term" value="F:carbohydrate binding"/>
    <property type="evidence" value="ECO:0007669"/>
    <property type="project" value="InterPro"/>
</dbReference>
<dbReference type="AlphaFoldDB" id="A0A6A0A3X2"/>
<protein>
    <recommendedName>
        <fullName evidence="4">CBM20 domain-containing protein</fullName>
    </recommendedName>
</protein>
<dbReference type="InterPro" id="IPR013784">
    <property type="entry name" value="Carb-bd-like_fold"/>
</dbReference>
<feature type="region of interest" description="Disordered" evidence="1">
    <location>
        <begin position="162"/>
        <end position="183"/>
    </location>
</feature>
<dbReference type="EMBL" id="BLLF01003350">
    <property type="protein sequence ID" value="GFH27104.1"/>
    <property type="molecule type" value="Genomic_DNA"/>
</dbReference>
<reference evidence="2 3" key="1">
    <citation type="submission" date="2020-02" db="EMBL/GenBank/DDBJ databases">
        <title>Draft genome sequence of Haematococcus lacustris strain NIES-144.</title>
        <authorList>
            <person name="Morimoto D."/>
            <person name="Nakagawa S."/>
            <person name="Yoshida T."/>
            <person name="Sawayama S."/>
        </authorList>
    </citation>
    <scope>NUCLEOTIDE SEQUENCE [LARGE SCALE GENOMIC DNA]</scope>
    <source>
        <strain evidence="2 3">NIES-144</strain>
    </source>
</reference>
<evidence type="ECO:0000256" key="1">
    <source>
        <dbReference type="SAM" id="MobiDB-lite"/>
    </source>
</evidence>
<dbReference type="Proteomes" id="UP000485058">
    <property type="component" value="Unassembled WGS sequence"/>
</dbReference>
<keyword evidence="3" id="KW-1185">Reference proteome</keyword>
<sequence>MPTSPQQHLVLVGGAKALGGWDPAAGLKLRWGLGHTWQGSALLPGDVECQLLATAGCSPSSIEAQVAHLQQQLTEVQAARAREVEALRVQLMAGSKALAEEEDTVESLHAQLGSRAAEVATLQQQLARAEATATAAMAAATTALGTALGLPSEMQPRAPAHMRAVNGNGSRNGTDSADLELHSTSTPLGATSSVAAATFNKLTEQLAVRQLELDISRRQIAEAASQRNAEVAHLRAELSDAVACRLREVEAARLATANEQIARQQDVSALQRQLAESETARARDVAALQAQLDAVLAAGSAEKARLTRQLSQACAAVEALEAQLHLQREVAAAQVKEGSTS</sequence>
<comment type="caution">
    <text evidence="2">The sequence shown here is derived from an EMBL/GenBank/DDBJ whole genome shotgun (WGS) entry which is preliminary data.</text>
</comment>
<organism evidence="2 3">
    <name type="scientific">Haematococcus lacustris</name>
    <name type="common">Green alga</name>
    <name type="synonym">Haematococcus pluvialis</name>
    <dbReference type="NCBI Taxonomy" id="44745"/>
    <lineage>
        <taxon>Eukaryota</taxon>
        <taxon>Viridiplantae</taxon>
        <taxon>Chlorophyta</taxon>
        <taxon>core chlorophytes</taxon>
        <taxon>Chlorophyceae</taxon>
        <taxon>CS clade</taxon>
        <taxon>Chlamydomonadales</taxon>
        <taxon>Haematococcaceae</taxon>
        <taxon>Haematococcus</taxon>
    </lineage>
</organism>